<dbReference type="EMBL" id="JAGMUV010000006">
    <property type="protein sequence ID" value="KAH7152945.1"/>
    <property type="molecule type" value="Genomic_DNA"/>
</dbReference>
<comment type="caution">
    <text evidence="3">The sequence shown here is derived from an EMBL/GenBank/DDBJ whole genome shotgun (WGS) entry which is preliminary data.</text>
</comment>
<keyword evidence="1" id="KW-1133">Transmembrane helix</keyword>
<evidence type="ECO:0000313" key="4">
    <source>
        <dbReference type="Proteomes" id="UP000738349"/>
    </source>
</evidence>
<reference evidence="3" key="1">
    <citation type="journal article" date="2021" name="Nat. Commun.">
        <title>Genetic determinants of endophytism in the Arabidopsis root mycobiome.</title>
        <authorList>
            <person name="Mesny F."/>
            <person name="Miyauchi S."/>
            <person name="Thiergart T."/>
            <person name="Pickel B."/>
            <person name="Atanasova L."/>
            <person name="Karlsson M."/>
            <person name="Huettel B."/>
            <person name="Barry K.W."/>
            <person name="Haridas S."/>
            <person name="Chen C."/>
            <person name="Bauer D."/>
            <person name="Andreopoulos W."/>
            <person name="Pangilinan J."/>
            <person name="LaButti K."/>
            <person name="Riley R."/>
            <person name="Lipzen A."/>
            <person name="Clum A."/>
            <person name="Drula E."/>
            <person name="Henrissat B."/>
            <person name="Kohler A."/>
            <person name="Grigoriev I.V."/>
            <person name="Martin F.M."/>
            <person name="Hacquard S."/>
        </authorList>
    </citation>
    <scope>NUCLEOTIDE SEQUENCE</scope>
    <source>
        <strain evidence="3">MPI-CAGE-AT-0147</strain>
    </source>
</reference>
<feature type="signal peptide" evidence="2">
    <location>
        <begin position="1"/>
        <end position="18"/>
    </location>
</feature>
<feature type="chain" id="PRO_5040494027" evidence="2">
    <location>
        <begin position="19"/>
        <end position="243"/>
    </location>
</feature>
<keyword evidence="1" id="KW-0472">Membrane</keyword>
<sequence>MKATFFTTVATMALSAFAAPIIGEAKDIVVHQVGGIKDGVSKVANVDVTADVEVGGITAVAGKRSVGLSTVGDLISTLTNLLDDLKAQSSTFQTLAGQVDAGKLTVEQCVDAAVPLVQDTRSLIGEVVTALTGTVTGALDATEGEVTTLVKLVVDIVSVVLANVRTIVNVTGLKPQLTSLLQSVFSILNSLIILVIGLVSAIVPALIAALTPLLATVTGVLVPVLSPIVSLLASLRLPTTIFA</sequence>
<accession>A0A9P9F3G5</accession>
<protein>
    <submittedName>
        <fullName evidence="3">Uncharacterized protein</fullName>
    </submittedName>
</protein>
<keyword evidence="4" id="KW-1185">Reference proteome</keyword>
<dbReference type="OrthoDB" id="4774241at2759"/>
<evidence type="ECO:0000313" key="3">
    <source>
        <dbReference type="EMBL" id="KAH7152945.1"/>
    </source>
</evidence>
<feature type="transmembrane region" description="Helical" evidence="1">
    <location>
        <begin position="180"/>
        <end position="207"/>
    </location>
</feature>
<evidence type="ECO:0000256" key="1">
    <source>
        <dbReference type="SAM" id="Phobius"/>
    </source>
</evidence>
<feature type="transmembrane region" description="Helical" evidence="1">
    <location>
        <begin position="213"/>
        <end position="235"/>
    </location>
</feature>
<proteinExistence type="predicted"/>
<dbReference type="Proteomes" id="UP000738349">
    <property type="component" value="Unassembled WGS sequence"/>
</dbReference>
<gene>
    <name evidence="3" type="ORF">EDB81DRAFT_945870</name>
</gene>
<dbReference type="AlphaFoldDB" id="A0A9P9F3G5"/>
<organism evidence="3 4">
    <name type="scientific">Dactylonectria macrodidyma</name>
    <dbReference type="NCBI Taxonomy" id="307937"/>
    <lineage>
        <taxon>Eukaryota</taxon>
        <taxon>Fungi</taxon>
        <taxon>Dikarya</taxon>
        <taxon>Ascomycota</taxon>
        <taxon>Pezizomycotina</taxon>
        <taxon>Sordariomycetes</taxon>
        <taxon>Hypocreomycetidae</taxon>
        <taxon>Hypocreales</taxon>
        <taxon>Nectriaceae</taxon>
        <taxon>Dactylonectria</taxon>
    </lineage>
</organism>
<keyword evidence="1" id="KW-0812">Transmembrane</keyword>
<name>A0A9P9F3G5_9HYPO</name>
<evidence type="ECO:0000256" key="2">
    <source>
        <dbReference type="SAM" id="SignalP"/>
    </source>
</evidence>
<keyword evidence="2" id="KW-0732">Signal</keyword>